<evidence type="ECO:0000313" key="3">
    <source>
        <dbReference type="Proteomes" id="UP000050424"/>
    </source>
</evidence>
<keyword evidence="3" id="KW-1185">Reference proteome</keyword>
<dbReference type="EMBL" id="LKCW01000011">
    <property type="protein sequence ID" value="KPM45113.1"/>
    <property type="molecule type" value="Genomic_DNA"/>
</dbReference>
<reference evidence="2 3" key="1">
    <citation type="submission" date="2015-09" db="EMBL/GenBank/DDBJ databases">
        <title>Draft genome of a European isolate of the apple canker pathogen Neonectria ditissima.</title>
        <authorList>
            <person name="Gomez-Cortecero A."/>
            <person name="Harrison R.J."/>
            <person name="Armitage A.D."/>
        </authorList>
    </citation>
    <scope>NUCLEOTIDE SEQUENCE [LARGE SCALE GENOMIC DNA]</scope>
    <source>
        <strain evidence="2 3">R09/05</strain>
    </source>
</reference>
<protein>
    <submittedName>
        <fullName evidence="2">Uncharacterized protein</fullName>
    </submittedName>
</protein>
<proteinExistence type="predicted"/>
<dbReference type="AlphaFoldDB" id="A0A0P7BUP8"/>
<evidence type="ECO:0000256" key="1">
    <source>
        <dbReference type="SAM" id="MobiDB-lite"/>
    </source>
</evidence>
<evidence type="ECO:0000313" key="2">
    <source>
        <dbReference type="EMBL" id="KPM45113.1"/>
    </source>
</evidence>
<name>A0A0P7BUP8_9HYPO</name>
<organism evidence="2 3">
    <name type="scientific">Neonectria ditissima</name>
    <dbReference type="NCBI Taxonomy" id="78410"/>
    <lineage>
        <taxon>Eukaryota</taxon>
        <taxon>Fungi</taxon>
        <taxon>Dikarya</taxon>
        <taxon>Ascomycota</taxon>
        <taxon>Pezizomycotina</taxon>
        <taxon>Sordariomycetes</taxon>
        <taxon>Hypocreomycetidae</taxon>
        <taxon>Hypocreales</taxon>
        <taxon>Nectriaceae</taxon>
        <taxon>Neonectria</taxon>
    </lineage>
</organism>
<gene>
    <name evidence="2" type="ORF">AK830_g1502</name>
</gene>
<comment type="caution">
    <text evidence="2">The sequence shown here is derived from an EMBL/GenBank/DDBJ whole genome shotgun (WGS) entry which is preliminary data.</text>
</comment>
<feature type="region of interest" description="Disordered" evidence="1">
    <location>
        <begin position="1"/>
        <end position="23"/>
    </location>
</feature>
<accession>A0A0P7BUP8</accession>
<feature type="region of interest" description="Disordered" evidence="1">
    <location>
        <begin position="194"/>
        <end position="225"/>
    </location>
</feature>
<dbReference type="Proteomes" id="UP000050424">
    <property type="component" value="Unassembled WGS sequence"/>
</dbReference>
<sequence length="225" mass="24505">MALSREQIQEHEHARKEVRAVRERRKAAQRAAVANQGPILTAIASWAVGEAARKTARENIKLRSFIRMHGFTDEHLASFLLAGPSTADDGPQLTPPPLADGIVCLAPRALARRIPPVDDLPMVNGSIMNPAPGPENWHGPLAVALAPNVTSYAAQQQQQQQKPTAVGGLAVKQEAIKQEAIKQEYQHQAMANVPYFDRGTPPGPDIAQPSIHGRSLDAPQDFQHW</sequence>
<feature type="compositionally biased region" description="Basic and acidic residues" evidence="1">
    <location>
        <begin position="7"/>
        <end position="21"/>
    </location>
</feature>